<feature type="compositionally biased region" description="Basic and acidic residues" evidence="1">
    <location>
        <begin position="146"/>
        <end position="159"/>
    </location>
</feature>
<sequence>MTDEEDKIEFIADETPTAEETILTEEEKTNQPKTSVKKIIGRTLGLVKHGKYELKKQKIEELKQNKEKLKKIRQAHDALATENSQVKAQLTERKNLINSQATEINDLKGQVVNLREENDVSQEQLTTELGKKDQIIKDLQAQIAQLERKRSPDSTKNEAEAQTNSGDLRALQTELKRYKEGYENLTKINKNLEIKHNETQNENLLLKAEVHNLKTELAKLANQLKNSANNETETFKLLKDFEAELDY</sequence>
<dbReference type="AlphaFoldDB" id="A0A9N9HU80"/>
<keyword evidence="3" id="KW-1185">Reference proteome</keyword>
<proteinExistence type="predicted"/>
<dbReference type="Proteomes" id="UP000789508">
    <property type="component" value="Unassembled WGS sequence"/>
</dbReference>
<evidence type="ECO:0000313" key="2">
    <source>
        <dbReference type="EMBL" id="CAG8705296.1"/>
    </source>
</evidence>
<gene>
    <name evidence="2" type="ORF">ALEPTO_LOCUS11715</name>
</gene>
<reference evidence="2" key="1">
    <citation type="submission" date="2021-06" db="EMBL/GenBank/DDBJ databases">
        <authorList>
            <person name="Kallberg Y."/>
            <person name="Tangrot J."/>
            <person name="Rosling A."/>
        </authorList>
    </citation>
    <scope>NUCLEOTIDE SEQUENCE</scope>
    <source>
        <strain evidence="2">FL130A</strain>
    </source>
</reference>
<evidence type="ECO:0000313" key="3">
    <source>
        <dbReference type="Proteomes" id="UP000789508"/>
    </source>
</evidence>
<name>A0A9N9HU80_9GLOM</name>
<protein>
    <submittedName>
        <fullName evidence="2">10044_t:CDS:1</fullName>
    </submittedName>
</protein>
<organism evidence="2 3">
    <name type="scientific">Ambispora leptoticha</name>
    <dbReference type="NCBI Taxonomy" id="144679"/>
    <lineage>
        <taxon>Eukaryota</taxon>
        <taxon>Fungi</taxon>
        <taxon>Fungi incertae sedis</taxon>
        <taxon>Mucoromycota</taxon>
        <taxon>Glomeromycotina</taxon>
        <taxon>Glomeromycetes</taxon>
        <taxon>Archaeosporales</taxon>
        <taxon>Ambisporaceae</taxon>
        <taxon>Ambispora</taxon>
    </lineage>
</organism>
<dbReference type="EMBL" id="CAJVPS010020760">
    <property type="protein sequence ID" value="CAG8705296.1"/>
    <property type="molecule type" value="Genomic_DNA"/>
</dbReference>
<evidence type="ECO:0000256" key="1">
    <source>
        <dbReference type="SAM" id="MobiDB-lite"/>
    </source>
</evidence>
<feature type="region of interest" description="Disordered" evidence="1">
    <location>
        <begin position="146"/>
        <end position="166"/>
    </location>
</feature>
<comment type="caution">
    <text evidence="2">The sequence shown here is derived from an EMBL/GenBank/DDBJ whole genome shotgun (WGS) entry which is preliminary data.</text>
</comment>
<accession>A0A9N9HU80</accession>